<dbReference type="EMBL" id="CP036276">
    <property type="protein sequence ID" value="QDU46674.1"/>
    <property type="molecule type" value="Genomic_DNA"/>
</dbReference>
<keyword evidence="4" id="KW-1185">Reference proteome</keyword>
<feature type="compositionally biased region" description="Basic and acidic residues" evidence="1">
    <location>
        <begin position="19"/>
        <end position="43"/>
    </location>
</feature>
<gene>
    <name evidence="3" type="ORF">Mal52_51960</name>
</gene>
<dbReference type="Proteomes" id="UP000319383">
    <property type="component" value="Chromosome"/>
</dbReference>
<keyword evidence="2" id="KW-0472">Membrane</keyword>
<name>A0A517ZW07_9PLAN</name>
<dbReference type="InterPro" id="IPR036259">
    <property type="entry name" value="MFS_trans_sf"/>
</dbReference>
<dbReference type="RefSeq" id="WP_145379164.1">
    <property type="nucleotide sequence ID" value="NZ_CP036276.1"/>
</dbReference>
<feature type="region of interest" description="Disordered" evidence="1">
    <location>
        <begin position="1"/>
        <end position="46"/>
    </location>
</feature>
<evidence type="ECO:0000313" key="4">
    <source>
        <dbReference type="Proteomes" id="UP000319383"/>
    </source>
</evidence>
<evidence type="ECO:0000313" key="3">
    <source>
        <dbReference type="EMBL" id="QDU46674.1"/>
    </source>
</evidence>
<feature type="transmembrane region" description="Helical" evidence="2">
    <location>
        <begin position="80"/>
        <end position="109"/>
    </location>
</feature>
<accession>A0A517ZW07</accession>
<feature type="transmembrane region" description="Helical" evidence="2">
    <location>
        <begin position="129"/>
        <end position="153"/>
    </location>
</feature>
<keyword evidence="2" id="KW-1133">Transmembrane helix</keyword>
<evidence type="ECO:0000256" key="2">
    <source>
        <dbReference type="SAM" id="Phobius"/>
    </source>
</evidence>
<dbReference type="AlphaFoldDB" id="A0A517ZW07"/>
<dbReference type="SUPFAM" id="SSF103473">
    <property type="entry name" value="MFS general substrate transporter"/>
    <property type="match status" value="1"/>
</dbReference>
<sequence length="221" mass="24463">MYDDRSQDRPTQPTDDFYEADREVPETYDETERHLEPETHDAPVDYDETEVYEAPGHSIPSDEGSQPDELMAQLHSGANWFYWIAALSVVNSVIIACGANWNFVVGLGITQVIDFMAMLVAQDLNPTAAMVLTGIALAISVTIAGMFAGMGYLANRAHTWVFIIGMLVYACDGLLFVLFQEWLSVGFHAFALFGLFAGFKASQQLKTYAVDQQFQLAPEAS</sequence>
<protein>
    <submittedName>
        <fullName evidence="3">Uncharacterized protein</fullName>
    </submittedName>
</protein>
<dbReference type="KEGG" id="sdyn:Mal52_51960"/>
<feature type="transmembrane region" description="Helical" evidence="2">
    <location>
        <begin position="160"/>
        <end position="179"/>
    </location>
</feature>
<proteinExistence type="predicted"/>
<reference evidence="3 4" key="1">
    <citation type="submission" date="2019-02" db="EMBL/GenBank/DDBJ databases">
        <title>Deep-cultivation of Planctomycetes and their phenomic and genomic characterization uncovers novel biology.</title>
        <authorList>
            <person name="Wiegand S."/>
            <person name="Jogler M."/>
            <person name="Boedeker C."/>
            <person name="Pinto D."/>
            <person name="Vollmers J."/>
            <person name="Rivas-Marin E."/>
            <person name="Kohn T."/>
            <person name="Peeters S.H."/>
            <person name="Heuer A."/>
            <person name="Rast P."/>
            <person name="Oberbeckmann S."/>
            <person name="Bunk B."/>
            <person name="Jeske O."/>
            <person name="Meyerdierks A."/>
            <person name="Storesund J.E."/>
            <person name="Kallscheuer N."/>
            <person name="Luecker S."/>
            <person name="Lage O.M."/>
            <person name="Pohl T."/>
            <person name="Merkel B.J."/>
            <person name="Hornburger P."/>
            <person name="Mueller R.-W."/>
            <person name="Bruemmer F."/>
            <person name="Labrenz M."/>
            <person name="Spormann A.M."/>
            <person name="Op den Camp H."/>
            <person name="Overmann J."/>
            <person name="Amann R."/>
            <person name="Jetten M.S.M."/>
            <person name="Mascher T."/>
            <person name="Medema M.H."/>
            <person name="Devos D.P."/>
            <person name="Kaster A.-K."/>
            <person name="Ovreas L."/>
            <person name="Rohde M."/>
            <person name="Galperin M.Y."/>
            <person name="Jogler C."/>
        </authorList>
    </citation>
    <scope>NUCLEOTIDE SEQUENCE [LARGE SCALE GENOMIC DNA]</scope>
    <source>
        <strain evidence="3 4">Mal52</strain>
    </source>
</reference>
<organism evidence="3 4">
    <name type="scientific">Symmachiella dynata</name>
    <dbReference type="NCBI Taxonomy" id="2527995"/>
    <lineage>
        <taxon>Bacteria</taxon>
        <taxon>Pseudomonadati</taxon>
        <taxon>Planctomycetota</taxon>
        <taxon>Planctomycetia</taxon>
        <taxon>Planctomycetales</taxon>
        <taxon>Planctomycetaceae</taxon>
        <taxon>Symmachiella</taxon>
    </lineage>
</organism>
<keyword evidence="2" id="KW-0812">Transmembrane</keyword>
<feature type="transmembrane region" description="Helical" evidence="2">
    <location>
        <begin position="185"/>
        <end position="202"/>
    </location>
</feature>
<evidence type="ECO:0000256" key="1">
    <source>
        <dbReference type="SAM" id="MobiDB-lite"/>
    </source>
</evidence>